<keyword evidence="5 12" id="KW-0732">Signal</keyword>
<evidence type="ECO:0000313" key="14">
    <source>
        <dbReference type="EnsemblMetazoa" id="AMIN008090-PA"/>
    </source>
</evidence>
<evidence type="ECO:0000256" key="9">
    <source>
        <dbReference type="ARBA" id="ARBA00023157"/>
    </source>
</evidence>
<evidence type="ECO:0000256" key="6">
    <source>
        <dbReference type="ARBA" id="ARBA00022734"/>
    </source>
</evidence>
<evidence type="ECO:0000256" key="12">
    <source>
        <dbReference type="SAM" id="SignalP"/>
    </source>
</evidence>
<dbReference type="InterPro" id="IPR013320">
    <property type="entry name" value="ConA-like_dom_sf"/>
</dbReference>
<feature type="transmembrane region" description="Helical" evidence="11">
    <location>
        <begin position="397"/>
        <end position="417"/>
    </location>
</feature>
<dbReference type="Gene3D" id="2.60.120.200">
    <property type="match status" value="1"/>
</dbReference>
<name>A0A182WCK3_9DIPT</name>
<keyword evidence="4 11" id="KW-0812">Transmembrane</keyword>
<feature type="compositionally biased region" description="Basic and acidic residues" evidence="10">
    <location>
        <begin position="470"/>
        <end position="483"/>
    </location>
</feature>
<keyword evidence="9" id="KW-1015">Disulfide bond</keyword>
<dbReference type="STRING" id="112268.A0A182WCK3"/>
<dbReference type="PANTHER" id="PTHR12191:SF37">
    <property type="entry name" value="ZINC TRANSPORTER FOI"/>
    <property type="match status" value="1"/>
</dbReference>
<feature type="compositionally biased region" description="Polar residues" evidence="10">
    <location>
        <begin position="205"/>
        <end position="221"/>
    </location>
</feature>
<keyword evidence="7 11" id="KW-1133">Transmembrane helix</keyword>
<dbReference type="VEuPathDB" id="VectorBase:AMIN008090"/>
<feature type="signal peptide" evidence="12">
    <location>
        <begin position="1"/>
        <end position="21"/>
    </location>
</feature>
<feature type="region of interest" description="Disordered" evidence="10">
    <location>
        <begin position="244"/>
        <end position="270"/>
    </location>
</feature>
<feature type="compositionally biased region" description="Polar residues" evidence="10">
    <location>
        <begin position="152"/>
        <end position="162"/>
    </location>
</feature>
<dbReference type="Proteomes" id="UP000075920">
    <property type="component" value="Unassembled WGS sequence"/>
</dbReference>
<evidence type="ECO:0000256" key="5">
    <source>
        <dbReference type="ARBA" id="ARBA00022729"/>
    </source>
</evidence>
<evidence type="ECO:0000256" key="11">
    <source>
        <dbReference type="SAM" id="Phobius"/>
    </source>
</evidence>
<dbReference type="GO" id="GO:0005385">
    <property type="term" value="F:zinc ion transmembrane transporter activity"/>
    <property type="evidence" value="ECO:0007669"/>
    <property type="project" value="TreeGrafter"/>
</dbReference>
<feature type="domain" description="L-type lectin-like" evidence="13">
    <location>
        <begin position="871"/>
        <end position="1095"/>
    </location>
</feature>
<dbReference type="EnsemblMetazoa" id="AMIN008090-RA">
    <property type="protein sequence ID" value="AMIN008090-PA"/>
    <property type="gene ID" value="AMIN008090"/>
</dbReference>
<feature type="chain" id="PRO_5008141236" description="L-type lectin-like domain-containing protein" evidence="12">
    <location>
        <begin position="22"/>
        <end position="1356"/>
    </location>
</feature>
<organism evidence="14 15">
    <name type="scientific">Anopheles minimus</name>
    <dbReference type="NCBI Taxonomy" id="112268"/>
    <lineage>
        <taxon>Eukaryota</taxon>
        <taxon>Metazoa</taxon>
        <taxon>Ecdysozoa</taxon>
        <taxon>Arthropoda</taxon>
        <taxon>Hexapoda</taxon>
        <taxon>Insecta</taxon>
        <taxon>Pterygota</taxon>
        <taxon>Neoptera</taxon>
        <taxon>Endopterygota</taxon>
        <taxon>Diptera</taxon>
        <taxon>Nematocera</taxon>
        <taxon>Culicoidea</taxon>
        <taxon>Culicidae</taxon>
        <taxon>Anophelinae</taxon>
        <taxon>Anopheles</taxon>
    </lineage>
</organism>
<dbReference type="GO" id="GO:0012505">
    <property type="term" value="C:endomembrane system"/>
    <property type="evidence" value="ECO:0007669"/>
    <property type="project" value="UniProtKB-ARBA"/>
</dbReference>
<dbReference type="GO" id="GO:0030003">
    <property type="term" value="P:intracellular monoatomic cation homeostasis"/>
    <property type="evidence" value="ECO:0007669"/>
    <property type="project" value="TreeGrafter"/>
</dbReference>
<evidence type="ECO:0000256" key="8">
    <source>
        <dbReference type="ARBA" id="ARBA00023136"/>
    </source>
</evidence>
<comment type="subcellular location">
    <subcellularLocation>
        <location evidence="2">Endoplasmic reticulum-Golgi intermediate compartment membrane</location>
        <topology evidence="2">Single-pass type I membrane protein</topology>
    </subcellularLocation>
    <subcellularLocation>
        <location evidence="1">Membrane</location>
        <topology evidence="1">Multi-pass membrane protein</topology>
    </subcellularLocation>
</comment>
<dbReference type="GO" id="GO:0140410">
    <property type="term" value="F:monoatomic cation:bicarbonate symporter activity"/>
    <property type="evidence" value="ECO:0007669"/>
    <property type="project" value="TreeGrafter"/>
</dbReference>
<evidence type="ECO:0000313" key="15">
    <source>
        <dbReference type="Proteomes" id="UP000075920"/>
    </source>
</evidence>
<evidence type="ECO:0000256" key="3">
    <source>
        <dbReference type="ARBA" id="ARBA00006939"/>
    </source>
</evidence>
<comment type="similarity">
    <text evidence="3">Belongs to the ZIP transporter (TC 2.A.5) family.</text>
</comment>
<evidence type="ECO:0000259" key="13">
    <source>
        <dbReference type="PROSITE" id="PS51328"/>
    </source>
</evidence>
<dbReference type="InterPro" id="IPR005052">
    <property type="entry name" value="Lectin_leg"/>
</dbReference>
<dbReference type="Pfam" id="PF03388">
    <property type="entry name" value="Lectin_leg-like"/>
    <property type="match status" value="1"/>
</dbReference>
<dbReference type="CDD" id="cd06902">
    <property type="entry name" value="lectin_ERGIC-53_ERGL"/>
    <property type="match status" value="1"/>
</dbReference>
<dbReference type="SUPFAM" id="SSF49899">
    <property type="entry name" value="Concanavalin A-like lectins/glucanases"/>
    <property type="match status" value="1"/>
</dbReference>
<dbReference type="InterPro" id="IPR003689">
    <property type="entry name" value="ZIP"/>
</dbReference>
<accession>A0A182WCK3</accession>
<feature type="region of interest" description="Disordered" evidence="10">
    <location>
        <begin position="470"/>
        <end position="492"/>
    </location>
</feature>
<evidence type="ECO:0000256" key="10">
    <source>
        <dbReference type="SAM" id="MobiDB-lite"/>
    </source>
</evidence>
<reference evidence="15" key="1">
    <citation type="submission" date="2013-03" db="EMBL/GenBank/DDBJ databases">
        <title>The Genome Sequence of Anopheles minimus MINIMUS1.</title>
        <authorList>
            <consortium name="The Broad Institute Genomics Platform"/>
            <person name="Neafsey D.E."/>
            <person name="Walton C."/>
            <person name="Walker B."/>
            <person name="Young S.K."/>
            <person name="Zeng Q."/>
            <person name="Gargeya S."/>
            <person name="Fitzgerald M."/>
            <person name="Haas B."/>
            <person name="Abouelleil A."/>
            <person name="Allen A.W."/>
            <person name="Alvarado L."/>
            <person name="Arachchi H.M."/>
            <person name="Berlin A.M."/>
            <person name="Chapman S.B."/>
            <person name="Gainer-Dewar J."/>
            <person name="Goldberg J."/>
            <person name="Griggs A."/>
            <person name="Gujja S."/>
            <person name="Hansen M."/>
            <person name="Howarth C."/>
            <person name="Imamovic A."/>
            <person name="Ireland A."/>
            <person name="Larimer J."/>
            <person name="McCowan C."/>
            <person name="Murphy C."/>
            <person name="Pearson M."/>
            <person name="Poon T.W."/>
            <person name="Priest M."/>
            <person name="Roberts A."/>
            <person name="Saif S."/>
            <person name="Shea T."/>
            <person name="Sisk P."/>
            <person name="Sykes S."/>
            <person name="Wortman J."/>
            <person name="Nusbaum C."/>
            <person name="Birren B."/>
        </authorList>
    </citation>
    <scope>NUCLEOTIDE SEQUENCE [LARGE SCALE GENOMIC DNA]</scope>
    <source>
        <strain evidence="15">MINIMUS1</strain>
    </source>
</reference>
<feature type="region of interest" description="Disordered" evidence="10">
    <location>
        <begin position="147"/>
        <end position="222"/>
    </location>
</feature>
<evidence type="ECO:0000256" key="7">
    <source>
        <dbReference type="ARBA" id="ARBA00022989"/>
    </source>
</evidence>
<evidence type="ECO:0000256" key="1">
    <source>
        <dbReference type="ARBA" id="ARBA00004141"/>
    </source>
</evidence>
<feature type="compositionally biased region" description="Polar residues" evidence="10">
    <location>
        <begin position="578"/>
        <end position="598"/>
    </location>
</feature>
<feature type="transmembrane region" description="Helical" evidence="11">
    <location>
        <begin position="710"/>
        <end position="730"/>
    </location>
</feature>
<feature type="transmembrane region" description="Helical" evidence="11">
    <location>
        <begin position="775"/>
        <end position="795"/>
    </location>
</feature>
<feature type="region of interest" description="Disordered" evidence="10">
    <location>
        <begin position="557"/>
        <end position="612"/>
    </location>
</feature>
<dbReference type="GO" id="GO:0030246">
    <property type="term" value="F:carbohydrate binding"/>
    <property type="evidence" value="ECO:0007669"/>
    <property type="project" value="UniProtKB-KW"/>
</dbReference>
<dbReference type="PROSITE" id="PS51328">
    <property type="entry name" value="L_LECTIN_LIKE"/>
    <property type="match status" value="1"/>
</dbReference>
<feature type="compositionally biased region" description="Low complexity" evidence="10">
    <location>
        <begin position="247"/>
        <end position="264"/>
    </location>
</feature>
<keyword evidence="15" id="KW-1185">Reference proteome</keyword>
<keyword evidence="6" id="KW-0430">Lectin</keyword>
<dbReference type="InterPro" id="IPR050799">
    <property type="entry name" value="ZIP_Transporter"/>
</dbReference>
<dbReference type="GO" id="GO:0005886">
    <property type="term" value="C:plasma membrane"/>
    <property type="evidence" value="ECO:0007669"/>
    <property type="project" value="TreeGrafter"/>
</dbReference>
<evidence type="ECO:0000256" key="4">
    <source>
        <dbReference type="ARBA" id="ARBA00022692"/>
    </source>
</evidence>
<feature type="transmembrane region" description="Helical" evidence="11">
    <location>
        <begin position="736"/>
        <end position="754"/>
    </location>
</feature>
<reference evidence="14" key="2">
    <citation type="submission" date="2020-05" db="UniProtKB">
        <authorList>
            <consortium name="EnsemblMetazoa"/>
        </authorList>
    </citation>
    <scope>IDENTIFICATION</scope>
    <source>
        <strain evidence="14">MINIMUS1</strain>
    </source>
</reference>
<dbReference type="Pfam" id="PF02535">
    <property type="entry name" value="Zip"/>
    <property type="match status" value="1"/>
</dbReference>
<sequence length="1356" mass="150795">MARHFMAVCVVCLLCADHVPCKQHFADDDSKSAETAGWRVTTIRNLRSAADPRYEPVARVQTHSDDDWNSETHRIVKRHYHHHHHDEEPETETAGETQTEFDRLMKEKMEQAMRKIFTEYGNPALMTMDLHGFERMVRQLGMFRLIPGATSGDGSEQSGLPDSTSESSQQQQREDSLKCISSNEFLRRVTPPMIRSQEWEDAAKSDTSSYEGSNSTLNGTSVDGRIVKDDAATLILSNDNIQNISVSNSTNSNSSSNTNSSNSSRTEEQPLVQIELPEAKVNASGNNESLRAMSTLMLRDHDLQYVCPVLLGHLLSNLRQERTGCFDEDSVPPLQVSSLLEQNDHHHHHHHHHHDEGSSEAAVWIYSSIAILGVSLCGLLGVVVIPCMEKHFYHHVIQFLVALAIGTLCGDALLHLLPHAMLSSLDNAKAAHDSMMYKGLAAVLGIVFFYFMERFLTVIAEWCKTRQKKDKPPSRVRVMRDPESTSLHASSAGEKQCKHKYSSYPYCYDEIAMDTKDDHHEHNTGTNENHNSALAKCANHHHNGELAADHGAEYAGLNNHHTHHTQSNRQSLRDETNDNNTVSTNLDEGSIESEQGNNHHNKGSEQTGGKLRPENYTIILREHETKHHGHSHTHGHVHSPPGSLSAVAWMVVMGDGLHNFTDGMTIGAAFANNIAGGFSTAIAVFCHELPHELGDFAVLLKAGMSAREAVYYNLLSSLLSLLGMVVGIIVGHQPEASGWVFAVAAGMFLYIALVDMIPELTSSHGAEERCKTSQFVLQFLGLTLGFSIMMVIAMYEHDLMLLCQPEKDNKTDSSTLKRLHFSTHRSEHFPKMFPKGLTCCGSAASLLLIGLLIGLGVNLDRVSGDVGLVHRRFEYKYSFKPPYLAQKDGTVPFWEYGGHAIASSENVRIAPSLRSQKGAIWTKQRTNFDWWEVEIVFRVSGRGRIGADGLAFWYTSEKGSYLGDVFGSSDRWVGLGIFFDSFDNDNKHNNPYISAVLNDGTRQFDHQQDGSTQLLSGCLRDFRNKPFPTRAKIEYYNNILTVLFHNGMTNNDQNYEMCFRAENVVLPKAGYFGLSAATGGLADDHDVFHFLTTSLHIPGQFKEEPAPGEDAAKLTQEYQDYQKKLELQKEEYRKEHPDEHKDDLDSLFEDFNERELRQIWEAQTNTFEQLRTLSSKLDEVIGRQERTLGLLSVSAQAGGAAGGAPPPQIAVGGGAASGSTIMRHEVDALLQNQNVMVQTVREIRSIIGEVHARTDSILNNQARAPTAQVQAGGYDVQSLMNEMRDGMNQVRQGVAGVAQRLQTHGAGPQAQGSVQCPTQNCLSLTAFLVAIVVQLLVMLGYSMYRDSREAQAKKFY</sequence>
<keyword evidence="8 11" id="KW-0472">Membrane</keyword>
<dbReference type="GO" id="GO:0071578">
    <property type="term" value="P:zinc ion import across plasma membrane"/>
    <property type="evidence" value="ECO:0007669"/>
    <property type="project" value="TreeGrafter"/>
</dbReference>
<protein>
    <recommendedName>
        <fullName evidence="13">L-type lectin-like domain-containing protein</fullName>
    </recommendedName>
</protein>
<dbReference type="FunFam" id="2.60.120.200:FF:000028">
    <property type="entry name" value="Blast:Protein ERGIC-53"/>
    <property type="match status" value="1"/>
</dbReference>
<feature type="transmembrane region" description="Helical" evidence="11">
    <location>
        <begin position="1322"/>
        <end position="1344"/>
    </location>
</feature>
<proteinExistence type="inferred from homology"/>
<feature type="region of interest" description="Disordered" evidence="10">
    <location>
        <begin position="78"/>
        <end position="97"/>
    </location>
</feature>
<evidence type="ECO:0000256" key="2">
    <source>
        <dbReference type="ARBA" id="ARBA00004151"/>
    </source>
</evidence>
<feature type="transmembrane region" description="Helical" evidence="11">
    <location>
        <begin position="437"/>
        <end position="459"/>
    </location>
</feature>
<dbReference type="PANTHER" id="PTHR12191">
    <property type="entry name" value="SOLUTE CARRIER FAMILY 39"/>
    <property type="match status" value="1"/>
</dbReference>
<dbReference type="GO" id="GO:0033116">
    <property type="term" value="C:endoplasmic reticulum-Golgi intermediate compartment membrane"/>
    <property type="evidence" value="ECO:0007669"/>
    <property type="project" value="UniProtKB-SubCell"/>
</dbReference>
<feature type="transmembrane region" description="Helical" evidence="11">
    <location>
        <begin position="363"/>
        <end position="385"/>
    </location>
</feature>